<comment type="caution">
    <text evidence="2">The sequence shown here is derived from an EMBL/GenBank/DDBJ whole genome shotgun (WGS) entry which is preliminary data.</text>
</comment>
<evidence type="ECO:0000313" key="3">
    <source>
        <dbReference type="Proteomes" id="UP000605986"/>
    </source>
</evidence>
<organism evidence="2 3">
    <name type="scientific">Fusarium austroafricanum</name>
    <dbReference type="NCBI Taxonomy" id="2364996"/>
    <lineage>
        <taxon>Eukaryota</taxon>
        <taxon>Fungi</taxon>
        <taxon>Dikarya</taxon>
        <taxon>Ascomycota</taxon>
        <taxon>Pezizomycotina</taxon>
        <taxon>Sordariomycetes</taxon>
        <taxon>Hypocreomycetidae</taxon>
        <taxon>Hypocreales</taxon>
        <taxon>Nectriaceae</taxon>
        <taxon>Fusarium</taxon>
        <taxon>Fusarium concolor species complex</taxon>
    </lineage>
</organism>
<feature type="region of interest" description="Disordered" evidence="1">
    <location>
        <begin position="1"/>
        <end position="52"/>
    </location>
</feature>
<name>A0A8H4KHS2_9HYPO</name>
<accession>A0A8H4KHS2</accession>
<gene>
    <name evidence="2" type="ORF">F53441_7267</name>
</gene>
<evidence type="ECO:0000256" key="1">
    <source>
        <dbReference type="SAM" id="MobiDB-lite"/>
    </source>
</evidence>
<keyword evidence="3" id="KW-1185">Reference proteome</keyword>
<dbReference type="AlphaFoldDB" id="A0A8H4KHS2"/>
<feature type="compositionally biased region" description="Basic and acidic residues" evidence="1">
    <location>
        <begin position="19"/>
        <end position="28"/>
    </location>
</feature>
<reference evidence="2" key="1">
    <citation type="submission" date="2020-01" db="EMBL/GenBank/DDBJ databases">
        <title>Identification and distribution of gene clusters putatively required for synthesis of sphingolipid metabolism inhibitors in phylogenetically diverse species of the filamentous fungus Fusarium.</title>
        <authorList>
            <person name="Kim H.-S."/>
            <person name="Busman M."/>
            <person name="Brown D.W."/>
            <person name="Divon H."/>
            <person name="Uhlig S."/>
            <person name="Proctor R.H."/>
        </authorList>
    </citation>
    <scope>NUCLEOTIDE SEQUENCE</scope>
    <source>
        <strain evidence="2">NRRL 53441</strain>
    </source>
</reference>
<proteinExistence type="predicted"/>
<protein>
    <submittedName>
        <fullName evidence="2">Uncharacterized protein</fullName>
    </submittedName>
</protein>
<sequence length="260" mass="31394">MNTNSDVKAEMPKGIPFPSDEKSSRSAEKAPATNETGHAAAESQDISEVKSVNEVESDMANKELEESRKFFVENLQKYVKMTYDEYWARMPEIDIESRKGWNESTFYLFEEEERQKFFAENLQERFKVTYHEYWAMMPQVSYEHREAWGDHLRSIFNQAERRKFLAENLEKHFKKTWDEFWDQIPDASIEDRKAWDEDHHKLFNGTHEAQLRVRDDKELGTLPEEAMKFMEYDYDDDDQDDMDEEDEYDLDYMKGYYYWE</sequence>
<dbReference type="Proteomes" id="UP000605986">
    <property type="component" value="Unassembled WGS sequence"/>
</dbReference>
<dbReference type="EMBL" id="JAADJG010000284">
    <property type="protein sequence ID" value="KAF4449473.1"/>
    <property type="molecule type" value="Genomic_DNA"/>
</dbReference>
<evidence type="ECO:0000313" key="2">
    <source>
        <dbReference type="EMBL" id="KAF4449473.1"/>
    </source>
</evidence>